<evidence type="ECO:0000313" key="2">
    <source>
        <dbReference type="Proteomes" id="UP000253772"/>
    </source>
</evidence>
<protein>
    <submittedName>
        <fullName evidence="1">Uncharacterized protein</fullName>
    </submittedName>
</protein>
<accession>A0A482IPH2</accession>
<reference evidence="1 2" key="1">
    <citation type="submission" date="2019-03" db="EMBL/GenBank/DDBJ databases">
        <title>Comparative insights into the high quality Complete genome sequence of highly metal resistant Cupriavidus metallidurans strain BS1 isolated from a gold-copper mine.</title>
        <authorList>
            <person name="Mazhar H.S."/>
            <person name="Rensing C."/>
        </authorList>
    </citation>
    <scope>NUCLEOTIDE SEQUENCE [LARGE SCALE GENOMIC DNA]</scope>
    <source>
        <strain evidence="1 2">BS1</strain>
    </source>
</reference>
<dbReference type="EMBL" id="CP037900">
    <property type="protein sequence ID" value="QBP10975.1"/>
    <property type="molecule type" value="Genomic_DNA"/>
</dbReference>
<sequence length="88" mass="9816">MYLFLNSECAPGATQQNGTQQLSHICDPGCSDKRIRNATVLANRRLYTHRNRTGKNNPYLSRYARPCPAVRGQVTVDPQGCIRIIPAT</sequence>
<evidence type="ECO:0000313" key="1">
    <source>
        <dbReference type="EMBL" id="QBP10975.1"/>
    </source>
</evidence>
<proteinExistence type="predicted"/>
<organism evidence="1 2">
    <name type="scientific">Cupriavidus metallidurans</name>
    <dbReference type="NCBI Taxonomy" id="119219"/>
    <lineage>
        <taxon>Bacteria</taxon>
        <taxon>Pseudomonadati</taxon>
        <taxon>Pseudomonadota</taxon>
        <taxon>Betaproteobacteria</taxon>
        <taxon>Burkholderiales</taxon>
        <taxon>Burkholderiaceae</taxon>
        <taxon>Cupriavidus</taxon>
    </lineage>
</organism>
<name>A0A482IPH2_9BURK</name>
<dbReference type="Proteomes" id="UP000253772">
    <property type="component" value="Chromosome c1"/>
</dbReference>
<gene>
    <name evidence="1" type="ORF">DDF84_015015</name>
</gene>
<dbReference type="AlphaFoldDB" id="A0A482IPH2"/>